<evidence type="ECO:0000259" key="2">
    <source>
        <dbReference type="Pfam" id="PF18134"/>
    </source>
</evidence>
<sequence length="453" mass="52689">MQTAEMFITFLDNLKISDDRMQAIATHYKNATRRLNLTFRGTQSGFSNRLKVGSAGRRTAVSKTSDLDMLYIMPPGYKDGYQGGVNPQRRLLQDVKDALKLTFTKQVVKVDRLVVQIVFDSFHIEVQPVFEIDDGHFEYPDTKANGGLGGWRITKPRMEITEMRHFRNTKSRNLHNLCRMLRAWKNRNTINMGGLLIDTLAWRFLKQTDSYDATGMVSYALMCRDFFEYLRDEEDHEHYAAIGSGQRVKVYKKFQRQAKKAYELCCEAIEAYDKGYLKKCHGLWRDIFGLSFPKASEEMMESMGLESANTLLRSFAKQTWRNTEEFTDEKFSDVDIRYPLNVNCVVKENGYRERSLRTYLAEISRSWLPHNRSLSFTIDKSCLEKIPEPYDIYWKVLNRGLEAEKRDDIRGQIILGKITHTESTKFSGSHKVWCYIVNNNIVVAQDIIDIPIE</sequence>
<gene>
    <name evidence="3" type="ORF">ACFPK4_24255</name>
</gene>
<dbReference type="RefSeq" id="WP_379672274.1">
    <property type="nucleotide sequence ID" value="NZ_JBHUCJ010000099.1"/>
</dbReference>
<dbReference type="InterPro" id="IPR040511">
    <property type="entry name" value="AGS_C"/>
</dbReference>
<accession>A0ABW6CIQ7</accession>
<dbReference type="CDD" id="cd05400">
    <property type="entry name" value="NT_2-5OAS_ClassI-CCAase"/>
    <property type="match status" value="1"/>
</dbReference>
<evidence type="ECO:0000313" key="4">
    <source>
        <dbReference type="Proteomes" id="UP001598201"/>
    </source>
</evidence>
<keyword evidence="4" id="KW-1185">Reference proteome</keyword>
<dbReference type="Pfam" id="PF18144">
    <property type="entry name" value="SMODS"/>
    <property type="match status" value="1"/>
</dbReference>
<organism evidence="3 4">
    <name type="scientific">Rahnella sp. (strain Y9602)</name>
    <dbReference type="NCBI Taxonomy" id="2703885"/>
    <lineage>
        <taxon>Bacteria</taxon>
        <taxon>Pseudomonadati</taxon>
        <taxon>Pseudomonadota</taxon>
        <taxon>Gammaproteobacteria</taxon>
        <taxon>Enterobacterales</taxon>
        <taxon>Yersiniaceae</taxon>
        <taxon>Rahnella</taxon>
    </lineage>
</organism>
<name>A0ABW6CIQ7_RAHSY</name>
<dbReference type="Proteomes" id="UP001598201">
    <property type="component" value="Unassembled WGS sequence"/>
</dbReference>
<keyword evidence="1" id="KW-0051">Antiviral defense</keyword>
<reference evidence="3 4" key="1">
    <citation type="submission" date="2024-09" db="EMBL/GenBank/DDBJ databases">
        <title>Genomes of Rahnella.</title>
        <authorList>
            <person name="Mnguni F.C."/>
            <person name="Shin G.Y."/>
            <person name="Coutinho T."/>
        </authorList>
    </citation>
    <scope>NUCLEOTIDE SEQUENCE [LARGE SCALE GENOMIC DNA]</scope>
    <source>
        <strain evidence="3 4">20WA0057</strain>
    </source>
</reference>
<evidence type="ECO:0000313" key="3">
    <source>
        <dbReference type="EMBL" id="MFD3226659.1"/>
    </source>
</evidence>
<dbReference type="InterPro" id="IPR043519">
    <property type="entry name" value="NT_sf"/>
</dbReference>
<dbReference type="InterPro" id="IPR006116">
    <property type="entry name" value="NT_2-5OAS_ClassI-CCAase"/>
</dbReference>
<proteinExistence type="predicted"/>
<feature type="domain" description="Adenylyl/Guanylyl and SMODS C-terminal sensor" evidence="2">
    <location>
        <begin position="321"/>
        <end position="453"/>
    </location>
</feature>
<dbReference type="Pfam" id="PF18134">
    <property type="entry name" value="AGS_C"/>
    <property type="match status" value="1"/>
</dbReference>
<evidence type="ECO:0000256" key="1">
    <source>
        <dbReference type="ARBA" id="ARBA00023118"/>
    </source>
</evidence>
<comment type="caution">
    <text evidence="3">The sequence shown here is derived from an EMBL/GenBank/DDBJ whole genome shotgun (WGS) entry which is preliminary data.</text>
</comment>
<protein>
    <submittedName>
        <fullName evidence="3">Nucleotidyltransferase</fullName>
    </submittedName>
</protein>
<dbReference type="EMBL" id="JBHUCJ010000099">
    <property type="protein sequence ID" value="MFD3226659.1"/>
    <property type="molecule type" value="Genomic_DNA"/>
</dbReference>
<dbReference type="SUPFAM" id="SSF81301">
    <property type="entry name" value="Nucleotidyltransferase"/>
    <property type="match status" value="1"/>
</dbReference>